<dbReference type="NCBIfam" id="NF004356">
    <property type="entry name" value="PRK05732.1"/>
    <property type="match status" value="1"/>
</dbReference>
<comment type="similarity">
    <text evidence="3">Belongs to the UbiH/COQ6 family.</text>
</comment>
<evidence type="ECO:0000256" key="1">
    <source>
        <dbReference type="ARBA" id="ARBA00001974"/>
    </source>
</evidence>
<dbReference type="AlphaFoldDB" id="A0A167BCJ4"/>
<dbReference type="InterPro" id="IPR051205">
    <property type="entry name" value="UbiH/COQ6_monooxygenase"/>
</dbReference>
<proteinExistence type="inferred from homology"/>
<dbReference type="UniPathway" id="UPA00232"/>
<evidence type="ECO:0000313" key="10">
    <source>
        <dbReference type="Proteomes" id="UP000076587"/>
    </source>
</evidence>
<comment type="caution">
    <text evidence="9">The sequence shown here is derived from an EMBL/GenBank/DDBJ whole genome shotgun (WGS) entry which is preliminary data.</text>
</comment>
<dbReference type="InterPro" id="IPR010971">
    <property type="entry name" value="UbiH/COQ6"/>
</dbReference>
<evidence type="ECO:0000259" key="8">
    <source>
        <dbReference type="Pfam" id="PF01494"/>
    </source>
</evidence>
<dbReference type="NCBIfam" id="TIGR01984">
    <property type="entry name" value="UbiH"/>
    <property type="match status" value="1"/>
</dbReference>
<protein>
    <recommendedName>
        <fullName evidence="8">FAD-binding domain-containing protein</fullName>
    </recommendedName>
</protein>
<reference evidence="9 10" key="1">
    <citation type="submission" date="2013-07" db="EMBL/GenBank/DDBJ databases">
        <title>Comparative Genomic and Metabolomic Analysis of Twelve Strains of Pseudoalteromonas luteoviolacea.</title>
        <authorList>
            <person name="Vynne N.G."/>
            <person name="Mansson M."/>
            <person name="Gram L."/>
        </authorList>
    </citation>
    <scope>NUCLEOTIDE SEQUENCE [LARGE SCALE GENOMIC DNA]</scope>
    <source>
        <strain evidence="9 10">NCIMB 1942</strain>
    </source>
</reference>
<dbReference type="GO" id="GO:0006744">
    <property type="term" value="P:ubiquinone biosynthetic process"/>
    <property type="evidence" value="ECO:0007669"/>
    <property type="project" value="UniProtKB-UniPathway"/>
</dbReference>
<dbReference type="EMBL" id="AUXT01000171">
    <property type="protein sequence ID" value="KZN46378.1"/>
    <property type="molecule type" value="Genomic_DNA"/>
</dbReference>
<evidence type="ECO:0000256" key="2">
    <source>
        <dbReference type="ARBA" id="ARBA00004749"/>
    </source>
</evidence>
<evidence type="ECO:0000256" key="7">
    <source>
        <dbReference type="ARBA" id="ARBA00023033"/>
    </source>
</evidence>
<dbReference type="GO" id="GO:0008681">
    <property type="term" value="F:2-octaprenyl-6-methoxyphenol hydroxylase activity"/>
    <property type="evidence" value="ECO:0007669"/>
    <property type="project" value="InterPro"/>
</dbReference>
<evidence type="ECO:0000256" key="3">
    <source>
        <dbReference type="ARBA" id="ARBA00005349"/>
    </source>
</evidence>
<dbReference type="InterPro" id="IPR002938">
    <property type="entry name" value="FAD-bd"/>
</dbReference>
<evidence type="ECO:0000256" key="5">
    <source>
        <dbReference type="ARBA" id="ARBA00022827"/>
    </source>
</evidence>
<comment type="cofactor">
    <cofactor evidence="1">
        <name>FAD</name>
        <dbReference type="ChEBI" id="CHEBI:57692"/>
    </cofactor>
</comment>
<dbReference type="Pfam" id="PF01494">
    <property type="entry name" value="FAD_binding_3"/>
    <property type="match status" value="1"/>
</dbReference>
<gene>
    <name evidence="9" type="ORF">N482_12805</name>
</gene>
<dbReference type="GO" id="GO:0071949">
    <property type="term" value="F:FAD binding"/>
    <property type="evidence" value="ECO:0007669"/>
    <property type="project" value="InterPro"/>
</dbReference>
<keyword evidence="4" id="KW-0285">Flavoprotein</keyword>
<accession>A0A167BCJ4</accession>
<evidence type="ECO:0000256" key="6">
    <source>
        <dbReference type="ARBA" id="ARBA00023002"/>
    </source>
</evidence>
<dbReference type="InterPro" id="IPR036188">
    <property type="entry name" value="FAD/NAD-bd_sf"/>
</dbReference>
<organism evidence="9 10">
    <name type="scientific">Pseudoalteromonas luteoviolacea NCIMB 1942</name>
    <dbReference type="NCBI Taxonomy" id="1365253"/>
    <lineage>
        <taxon>Bacteria</taxon>
        <taxon>Pseudomonadati</taxon>
        <taxon>Pseudomonadota</taxon>
        <taxon>Gammaproteobacteria</taxon>
        <taxon>Alteromonadales</taxon>
        <taxon>Pseudoalteromonadaceae</taxon>
        <taxon>Pseudoalteromonas</taxon>
    </lineage>
</organism>
<dbReference type="PANTHER" id="PTHR43876">
    <property type="entry name" value="UBIQUINONE BIOSYNTHESIS MONOOXYGENASE COQ6, MITOCHONDRIAL"/>
    <property type="match status" value="1"/>
</dbReference>
<name>A0A167BCJ4_9GAMM</name>
<dbReference type="OrthoDB" id="9769565at2"/>
<sequence length="395" mass="43776">MQHFDVLIVGGGMAGATAAISIKKQHPYCRIAVVEAFAPKANTHPSFDDRSIALAEQSIDYLNRLELFSKEWRFAEPILQVNVSDRGHFGKTTIEPKAHDVDALGYVVEVNPYGQFLHQQLQSHDITVFCPAMVSSLTQHLDYVEVLIALESSEQKISVQSSLLVVADGAQSPTRALLNLEFNSFPYEQGALIANVKVAQGHKGQAFERFTPQGPMALLPMSEDRYSVAWCMKREALDEVLAYDDAQFLARLQQEFGYRGGIFEAVGMRSSYPLVHGRVSDVVHHRVVIIGNAAHAIHPIAGQGFNLGVRDIQCLNTCLNHHDVSEWGSHAFTQAYKVARARDISRVMTLTDGLVRLFSNHSRTVAFGRSCGLLLMSLFTNFKAPLAKQLMGRVK</sequence>
<dbReference type="PANTHER" id="PTHR43876:SF8">
    <property type="entry name" value="2-OCTAPRENYL-6-METHOXYPHENOL HYDROXYLASE"/>
    <property type="match status" value="1"/>
</dbReference>
<dbReference type="Gene3D" id="3.50.50.60">
    <property type="entry name" value="FAD/NAD(P)-binding domain"/>
    <property type="match status" value="2"/>
</dbReference>
<dbReference type="InterPro" id="IPR011295">
    <property type="entry name" value="UbiH"/>
</dbReference>
<keyword evidence="5" id="KW-0274">FAD</keyword>
<dbReference type="Proteomes" id="UP000076587">
    <property type="component" value="Unassembled WGS sequence"/>
</dbReference>
<dbReference type="RefSeq" id="WP_063377632.1">
    <property type="nucleotide sequence ID" value="NZ_AUXT01000171.1"/>
</dbReference>
<evidence type="ECO:0000313" key="9">
    <source>
        <dbReference type="EMBL" id="KZN46378.1"/>
    </source>
</evidence>
<feature type="domain" description="FAD-binding" evidence="8">
    <location>
        <begin position="4"/>
        <end position="348"/>
    </location>
</feature>
<dbReference type="NCBIfam" id="TIGR01988">
    <property type="entry name" value="Ubi-OHases"/>
    <property type="match status" value="1"/>
</dbReference>
<evidence type="ECO:0000256" key="4">
    <source>
        <dbReference type="ARBA" id="ARBA00022630"/>
    </source>
</evidence>
<dbReference type="SUPFAM" id="SSF51905">
    <property type="entry name" value="FAD/NAD(P)-binding domain"/>
    <property type="match status" value="1"/>
</dbReference>
<dbReference type="InterPro" id="IPR018168">
    <property type="entry name" value="Ubi_Hdrlase_CS"/>
</dbReference>
<dbReference type="PRINTS" id="PR00420">
    <property type="entry name" value="RNGMNOXGNASE"/>
</dbReference>
<keyword evidence="6" id="KW-0560">Oxidoreductase</keyword>
<keyword evidence="7" id="KW-0503">Monooxygenase</keyword>
<dbReference type="PROSITE" id="PS01304">
    <property type="entry name" value="UBIH"/>
    <property type="match status" value="1"/>
</dbReference>
<dbReference type="PATRIC" id="fig|1365253.3.peg.3083"/>
<comment type="pathway">
    <text evidence="2">Cofactor biosynthesis; ubiquinone biosynthesis.</text>
</comment>